<dbReference type="GeneID" id="67013024"/>
<keyword evidence="2" id="KW-0812">Transmembrane</keyword>
<keyword evidence="2" id="KW-1133">Transmembrane helix</keyword>
<evidence type="ECO:0000256" key="1">
    <source>
        <dbReference type="SAM" id="MobiDB-lite"/>
    </source>
</evidence>
<feature type="compositionally biased region" description="Polar residues" evidence="1">
    <location>
        <begin position="28"/>
        <end position="38"/>
    </location>
</feature>
<feature type="transmembrane region" description="Helical" evidence="2">
    <location>
        <begin position="826"/>
        <end position="849"/>
    </location>
</feature>
<dbReference type="PANTHER" id="PTHR37544">
    <property type="entry name" value="SPRAY-RELATED"/>
    <property type="match status" value="1"/>
</dbReference>
<feature type="transmembrane region" description="Helical" evidence="2">
    <location>
        <begin position="61"/>
        <end position="82"/>
    </location>
</feature>
<keyword evidence="4" id="KW-1185">Reference proteome</keyword>
<dbReference type="Pfam" id="PF11915">
    <property type="entry name" value="DUF3433"/>
    <property type="match status" value="2"/>
</dbReference>
<organism evidence="3 4">
    <name type="scientific">Alternaria atra</name>
    <dbReference type="NCBI Taxonomy" id="119953"/>
    <lineage>
        <taxon>Eukaryota</taxon>
        <taxon>Fungi</taxon>
        <taxon>Dikarya</taxon>
        <taxon>Ascomycota</taxon>
        <taxon>Pezizomycotina</taxon>
        <taxon>Dothideomycetes</taxon>
        <taxon>Pleosporomycetidae</taxon>
        <taxon>Pleosporales</taxon>
        <taxon>Pleosporineae</taxon>
        <taxon>Pleosporaceae</taxon>
        <taxon>Alternaria</taxon>
        <taxon>Alternaria sect. Ulocladioides</taxon>
    </lineage>
</organism>
<dbReference type="EMBL" id="CAJRGZ010000015">
    <property type="protein sequence ID" value="CAG5145172.1"/>
    <property type="molecule type" value="Genomic_DNA"/>
</dbReference>
<feature type="region of interest" description="Disordered" evidence="1">
    <location>
        <begin position="1"/>
        <end position="20"/>
    </location>
</feature>
<dbReference type="OrthoDB" id="3248909at2759"/>
<sequence length="1432" mass="158365">MAQYRFGSISPVDEAPPEVRLDSSATTGLSLDRSSSDGQLVASPTPHRVGSTSWLPFTLRWYYLVVLANLGLILGSLIVWLSCQSRKNHGLGDNDGSSMILFGWRFTPTLIAVLYAQMTVILFEDVKRTEPFARLAKAPTQGTSAYGTILQTPRAWWSIFMDICFYRKRIGKTSWSLICAALVNLVALLIISPLSSALLTTEEAIIPGPIEFTRLVPKDAVQLPAIATRDTYFRTMAALMRNVSTSVWVTDTSLTLPFWPSSEPAQFGPKLTSTYSAWNAETTTLRSNYICHDMKLESAGLSEERYSDVYSVQQHGPYKGTQPMVTFVLDSDQGCRYELKIHPFSDLAYNGGMTWSNATTFFPTTLGRVLAFGGRVIAPNVTSTHVYARVNATQECNNHDIILMNTPWTASLNATEIGPFISDNMTYERSSEFRMRGMLCSSQYSMSTNITSVTSSGSPDHYLNASSEFESSSQGLPDNLVDVSIFQATSMQDNWRTYFDSSSMETDADRAGGSAPGTPAEAGKLPGYSGMAPMLAALSGFNLTALINDPNITQTAAKVKGRFFTETIREVFDLPDFVQAEKFQGTATVVQERVVVLTEIGFTLAALFYASAVFLAVLLWVSRLPHRPLNLHSDPSSIVGLSLLLQSRLVRTATLRNLHAASRSDFYNSLRRENYLMSDRYLIQSSVQPTSIPPLIKARSDWRPRVIHVRMLLALSVLLTSIMAAILTLNAFSAQSLLSQVGFTYEADISKLNLSFPTFAPISIAPTVASIVIGLWWDQLDMTFRTLQPYISMSQGPTPVSTGAGLTYKSKTWVGAAFKAARFRHWVLFMVAVGSVLAQVLTVSMSALFERRSTNTTKQVKLLQNLEIRNDALVSEIKIHLGDVPYSVSQSVLDELYLDARKNWLYGAGIQQSFNGSQLPWSSGGWSFLPVDLSHISNTTDSQPLQDTYSSPAIASTNVSLQVPAIRARLECNSIEEISNVSSWLEPANLTRGESILPEDIARLESTGGLQLYTLSIGIFENSSSATPTFSPPTYEPCCANGTIEQPHQSVIGYWSAVGARPPYDEHVSWPLSVVPKWIVGKPISIENFNGHKNLYFREEPRMQAANCQPIIETTGATIGVDAESGAILSWKVEGPVEPMNLAWSDAFTRHEIPGHTPAFVNKSYKGPMNITTSFGILFLGSILGSANRNFDDNAFVFRDKERGIDIDLMTNTMYAMAGKDAEALLDYTTFTELADRTFQMFFQQFVNSGLSLAEGGFTYQPVNDKTMENLTRPIDANGTVILKRESVPSRSISASVSTRIRVLHMNTVATYLSAAILTWLTGTTFIIICLQRKYTSSMLRDVQLIADMLVLVGGSDNFLELVQERGVSLKKDREVQTMLGWFKDRDGEVRWGIEVVGGRDPVQWVDAPETGNHIREKGPRKARWLLSWRKN</sequence>
<feature type="transmembrane region" description="Helical" evidence="2">
    <location>
        <begin position="1309"/>
        <end position="1331"/>
    </location>
</feature>
<dbReference type="Proteomes" id="UP000676310">
    <property type="component" value="Unassembled WGS sequence"/>
</dbReference>
<proteinExistence type="predicted"/>
<evidence type="ECO:0000256" key="2">
    <source>
        <dbReference type="SAM" id="Phobius"/>
    </source>
</evidence>
<name>A0A8J2HTN3_9PLEO</name>
<dbReference type="PANTHER" id="PTHR37544:SF3">
    <property type="entry name" value="SPRAY"/>
    <property type="match status" value="1"/>
</dbReference>
<protein>
    <submittedName>
        <fullName evidence="3">Uncharacterized protein</fullName>
    </submittedName>
</protein>
<feature type="region of interest" description="Disordered" evidence="1">
    <location>
        <begin position="28"/>
        <end position="48"/>
    </location>
</feature>
<feature type="transmembrane region" description="Helical" evidence="2">
    <location>
        <begin position="600"/>
        <end position="621"/>
    </location>
</feature>
<feature type="transmembrane region" description="Helical" evidence="2">
    <location>
        <begin position="175"/>
        <end position="199"/>
    </location>
</feature>
<keyword evidence="2" id="KW-0472">Membrane</keyword>
<evidence type="ECO:0000313" key="4">
    <source>
        <dbReference type="Proteomes" id="UP000676310"/>
    </source>
</evidence>
<feature type="transmembrane region" description="Helical" evidence="2">
    <location>
        <begin position="102"/>
        <end position="123"/>
    </location>
</feature>
<reference evidence="3" key="1">
    <citation type="submission" date="2021-05" db="EMBL/GenBank/DDBJ databases">
        <authorList>
            <person name="Stam R."/>
        </authorList>
    </citation>
    <scope>NUCLEOTIDE SEQUENCE</scope>
    <source>
        <strain evidence="3">CS162</strain>
    </source>
</reference>
<feature type="transmembrane region" description="Helical" evidence="2">
    <location>
        <begin position="754"/>
        <end position="777"/>
    </location>
</feature>
<gene>
    <name evidence="3" type="ORF">ALTATR162_LOCUS1665</name>
</gene>
<dbReference type="RefSeq" id="XP_043165198.1">
    <property type="nucleotide sequence ID" value="XM_043309263.1"/>
</dbReference>
<evidence type="ECO:0000313" key="3">
    <source>
        <dbReference type="EMBL" id="CAG5145172.1"/>
    </source>
</evidence>
<comment type="caution">
    <text evidence="3">The sequence shown here is derived from an EMBL/GenBank/DDBJ whole genome shotgun (WGS) entry which is preliminary data.</text>
</comment>
<feature type="transmembrane region" description="Helical" evidence="2">
    <location>
        <begin position="712"/>
        <end position="734"/>
    </location>
</feature>
<accession>A0A8J2HTN3</accession>
<dbReference type="InterPro" id="IPR021840">
    <property type="entry name" value="DUF3433"/>
</dbReference>